<dbReference type="AlphaFoldDB" id="K2S6P2"/>
<dbReference type="HOGENOM" id="CLU_2527903_0_0_1"/>
<organism evidence="1 2">
    <name type="scientific">Macrophomina phaseolina (strain MS6)</name>
    <name type="common">Charcoal rot fungus</name>
    <dbReference type="NCBI Taxonomy" id="1126212"/>
    <lineage>
        <taxon>Eukaryota</taxon>
        <taxon>Fungi</taxon>
        <taxon>Dikarya</taxon>
        <taxon>Ascomycota</taxon>
        <taxon>Pezizomycotina</taxon>
        <taxon>Dothideomycetes</taxon>
        <taxon>Dothideomycetes incertae sedis</taxon>
        <taxon>Botryosphaeriales</taxon>
        <taxon>Botryosphaeriaceae</taxon>
        <taxon>Macrophomina</taxon>
    </lineage>
</organism>
<evidence type="ECO:0000313" key="2">
    <source>
        <dbReference type="Proteomes" id="UP000007129"/>
    </source>
</evidence>
<accession>K2S6P2</accession>
<proteinExistence type="predicted"/>
<dbReference type="OrthoDB" id="5392447at2759"/>
<evidence type="ECO:0000313" key="1">
    <source>
        <dbReference type="EMBL" id="EKG18079.1"/>
    </source>
</evidence>
<dbReference type="VEuPathDB" id="FungiDB:MPH_04769"/>
<dbReference type="EMBL" id="AHHD01000218">
    <property type="protein sequence ID" value="EKG18079.1"/>
    <property type="molecule type" value="Genomic_DNA"/>
</dbReference>
<comment type="caution">
    <text evidence="1">The sequence shown here is derived from an EMBL/GenBank/DDBJ whole genome shotgun (WGS) entry which is preliminary data.</text>
</comment>
<name>K2S6P2_MACPH</name>
<reference evidence="1 2" key="1">
    <citation type="journal article" date="2012" name="BMC Genomics">
        <title>Tools to kill: Genome of one of the most destructive plant pathogenic fungi Macrophomina phaseolina.</title>
        <authorList>
            <person name="Islam M.S."/>
            <person name="Haque M.S."/>
            <person name="Islam M.M."/>
            <person name="Emdad E.M."/>
            <person name="Halim A."/>
            <person name="Hossen Q.M.M."/>
            <person name="Hossain M.Z."/>
            <person name="Ahmed B."/>
            <person name="Rahim S."/>
            <person name="Rahman M.S."/>
            <person name="Alam M.M."/>
            <person name="Hou S."/>
            <person name="Wan X."/>
            <person name="Saito J.A."/>
            <person name="Alam M."/>
        </authorList>
    </citation>
    <scope>NUCLEOTIDE SEQUENCE [LARGE SCALE GENOMIC DNA]</scope>
    <source>
        <strain evidence="1 2">MS6</strain>
    </source>
</reference>
<dbReference type="Proteomes" id="UP000007129">
    <property type="component" value="Unassembled WGS sequence"/>
</dbReference>
<sequence length="84" mass="9428">MNPFPQLLSCTISTKAAAKRIVSSNLKRLDNTAWRLWQLIFDAAAELPQYPDTVIELLLALQTQHEDATDGPELTAWIRKFGSS</sequence>
<protein>
    <submittedName>
        <fullName evidence="1">Uncharacterized protein</fullName>
    </submittedName>
</protein>
<dbReference type="InParanoid" id="K2S6P2"/>
<gene>
    <name evidence="1" type="ORF">MPH_04769</name>
</gene>